<keyword evidence="2" id="KW-0732">Signal</keyword>
<dbReference type="PROSITE" id="PS51257">
    <property type="entry name" value="PROKAR_LIPOPROTEIN"/>
    <property type="match status" value="1"/>
</dbReference>
<feature type="domain" description="DUF4377" evidence="3">
    <location>
        <begin position="68"/>
        <end position="142"/>
    </location>
</feature>
<dbReference type="EMBL" id="CP089984">
    <property type="protein sequence ID" value="WXB17982.1"/>
    <property type="molecule type" value="Genomic_DNA"/>
</dbReference>
<evidence type="ECO:0000259" key="3">
    <source>
        <dbReference type="Pfam" id="PF14302"/>
    </source>
</evidence>
<feature type="compositionally biased region" description="Gly residues" evidence="1">
    <location>
        <begin position="49"/>
        <end position="60"/>
    </location>
</feature>
<name>A0ABZ2M6H3_9BACT</name>
<dbReference type="InterPro" id="IPR025485">
    <property type="entry name" value="DUF4377"/>
</dbReference>
<feature type="chain" id="PRO_5046960732" evidence="2">
    <location>
        <begin position="21"/>
        <end position="147"/>
    </location>
</feature>
<gene>
    <name evidence="4" type="ORF">LZC94_12040</name>
</gene>
<organism evidence="4 5">
    <name type="scientific">Pendulispora albinea</name>
    <dbReference type="NCBI Taxonomy" id="2741071"/>
    <lineage>
        <taxon>Bacteria</taxon>
        <taxon>Pseudomonadati</taxon>
        <taxon>Myxococcota</taxon>
        <taxon>Myxococcia</taxon>
        <taxon>Myxococcales</taxon>
        <taxon>Sorangiineae</taxon>
        <taxon>Pendulisporaceae</taxon>
        <taxon>Pendulispora</taxon>
    </lineage>
</organism>
<reference evidence="4 5" key="1">
    <citation type="submission" date="2021-12" db="EMBL/GenBank/DDBJ databases">
        <title>Discovery of the Pendulisporaceae a myxobacterial family with distinct sporulation behavior and unique specialized metabolism.</title>
        <authorList>
            <person name="Garcia R."/>
            <person name="Popoff A."/>
            <person name="Bader C.D."/>
            <person name="Loehr J."/>
            <person name="Walesch S."/>
            <person name="Walt C."/>
            <person name="Boldt J."/>
            <person name="Bunk B."/>
            <person name="Haeckl F.J.F.P.J."/>
            <person name="Gunesch A.P."/>
            <person name="Birkelbach J."/>
            <person name="Nuebel U."/>
            <person name="Pietschmann T."/>
            <person name="Bach T."/>
            <person name="Mueller R."/>
        </authorList>
    </citation>
    <scope>NUCLEOTIDE SEQUENCE [LARGE SCALE GENOMIC DNA]</scope>
    <source>
        <strain evidence="4 5">MSr11954</strain>
    </source>
</reference>
<evidence type="ECO:0000313" key="4">
    <source>
        <dbReference type="EMBL" id="WXB17982.1"/>
    </source>
</evidence>
<evidence type="ECO:0000256" key="2">
    <source>
        <dbReference type="SAM" id="SignalP"/>
    </source>
</evidence>
<dbReference type="RefSeq" id="WP_394827624.1">
    <property type="nucleotide sequence ID" value="NZ_CP089984.1"/>
</dbReference>
<keyword evidence="5" id="KW-1185">Reference proteome</keyword>
<dbReference type="Proteomes" id="UP001370348">
    <property type="component" value="Chromosome"/>
</dbReference>
<evidence type="ECO:0000313" key="5">
    <source>
        <dbReference type="Proteomes" id="UP001370348"/>
    </source>
</evidence>
<sequence>MKTNRSVGSIASTAALCAMAAIISGCGNGTASGSGTASPTAASTDDGGASSGGGSGGGAAAGEVREIEVDSQLADCTGVGPQKCLKIRRTPGAQWEFWYSGIEGFKHQAGTKYRLRIREEKVPNPPADAPNVRWVLVEVLEQSAAKP</sequence>
<feature type="compositionally biased region" description="Low complexity" evidence="1">
    <location>
        <begin position="33"/>
        <end position="48"/>
    </location>
</feature>
<proteinExistence type="predicted"/>
<feature type="region of interest" description="Disordered" evidence="1">
    <location>
        <begin position="33"/>
        <end position="63"/>
    </location>
</feature>
<feature type="signal peptide" evidence="2">
    <location>
        <begin position="1"/>
        <end position="20"/>
    </location>
</feature>
<dbReference type="Pfam" id="PF14302">
    <property type="entry name" value="DUF4377"/>
    <property type="match status" value="1"/>
</dbReference>
<evidence type="ECO:0000256" key="1">
    <source>
        <dbReference type="SAM" id="MobiDB-lite"/>
    </source>
</evidence>
<accession>A0ABZ2M6H3</accession>
<protein>
    <submittedName>
        <fullName evidence="4">DUF4377 domain-containing protein</fullName>
    </submittedName>
</protein>